<evidence type="ECO:0008006" key="6">
    <source>
        <dbReference type="Google" id="ProtNLM"/>
    </source>
</evidence>
<proteinExistence type="predicted"/>
<comment type="caution">
    <text evidence="4">The sequence shown here is derived from an EMBL/GenBank/DDBJ whole genome shotgun (WGS) entry which is preliminary data.</text>
</comment>
<gene>
    <name evidence="4" type="ORF">KGF56_003027</name>
</gene>
<evidence type="ECO:0000256" key="2">
    <source>
        <dbReference type="ARBA" id="ARBA00022490"/>
    </source>
</evidence>
<feature type="region of interest" description="Disordered" evidence="3">
    <location>
        <begin position="1"/>
        <end position="40"/>
    </location>
</feature>
<protein>
    <recommendedName>
        <fullName evidence="6">Dynactin subunit 2</fullName>
    </recommendedName>
</protein>
<evidence type="ECO:0000313" key="4">
    <source>
        <dbReference type="EMBL" id="KAI3404127.1"/>
    </source>
</evidence>
<dbReference type="Pfam" id="PF04912">
    <property type="entry name" value="Dynamitin"/>
    <property type="match status" value="1"/>
</dbReference>
<dbReference type="Proteomes" id="UP001202479">
    <property type="component" value="Unassembled WGS sequence"/>
</dbReference>
<dbReference type="GeneID" id="73380644"/>
<dbReference type="EMBL" id="JAHUZD010000107">
    <property type="protein sequence ID" value="KAI3404127.1"/>
    <property type="molecule type" value="Genomic_DNA"/>
</dbReference>
<dbReference type="InterPro" id="IPR028133">
    <property type="entry name" value="Dynamitin"/>
</dbReference>
<dbReference type="GO" id="GO:0007017">
    <property type="term" value="P:microtubule-based process"/>
    <property type="evidence" value="ECO:0007669"/>
    <property type="project" value="InterPro"/>
</dbReference>
<dbReference type="GO" id="GO:0005737">
    <property type="term" value="C:cytoplasm"/>
    <property type="evidence" value="ECO:0007669"/>
    <property type="project" value="UniProtKB-SubCell"/>
</dbReference>
<dbReference type="PANTHER" id="PTHR15346">
    <property type="entry name" value="DYNACTIN SUBUNIT"/>
    <property type="match status" value="1"/>
</dbReference>
<evidence type="ECO:0000256" key="1">
    <source>
        <dbReference type="ARBA" id="ARBA00004496"/>
    </source>
</evidence>
<organism evidence="4 5">
    <name type="scientific">Candida oxycetoniae</name>
    <dbReference type="NCBI Taxonomy" id="497107"/>
    <lineage>
        <taxon>Eukaryota</taxon>
        <taxon>Fungi</taxon>
        <taxon>Dikarya</taxon>
        <taxon>Ascomycota</taxon>
        <taxon>Saccharomycotina</taxon>
        <taxon>Pichiomycetes</taxon>
        <taxon>Debaryomycetaceae</taxon>
        <taxon>Candida/Lodderomyces clade</taxon>
        <taxon>Candida</taxon>
    </lineage>
</organism>
<keyword evidence="2" id="KW-0963">Cytoplasm</keyword>
<evidence type="ECO:0000313" key="5">
    <source>
        <dbReference type="Proteomes" id="UP001202479"/>
    </source>
</evidence>
<keyword evidence="5" id="KW-1185">Reference proteome</keyword>
<dbReference type="AlphaFoldDB" id="A0AAI9SW94"/>
<dbReference type="RefSeq" id="XP_049179872.1">
    <property type="nucleotide sequence ID" value="XM_049324318.1"/>
</dbReference>
<accession>A0AAI9SW94</accession>
<comment type="subcellular location">
    <subcellularLocation>
        <location evidence="1">Cytoplasm</location>
    </subcellularLocation>
</comment>
<dbReference type="GO" id="GO:0005869">
    <property type="term" value="C:dynactin complex"/>
    <property type="evidence" value="ECO:0007669"/>
    <property type="project" value="InterPro"/>
</dbReference>
<name>A0AAI9SW94_9ASCO</name>
<evidence type="ECO:0000256" key="3">
    <source>
        <dbReference type="SAM" id="MobiDB-lite"/>
    </source>
</evidence>
<reference evidence="4" key="1">
    <citation type="journal article" date="2022" name="DNA Res.">
        <title>Genome analysis of five recently described species of the CUG-Ser clade uncovers Candida theae as a new hybrid lineage with pathogenic potential in the Candida parapsilosis species complex.</title>
        <authorList>
            <person name="Mixao V."/>
            <person name="Del Olmo V."/>
            <person name="Hegedusova E."/>
            <person name="Saus E."/>
            <person name="Pryszcz L."/>
            <person name="Cillingova A."/>
            <person name="Nosek J."/>
            <person name="Gabaldon T."/>
        </authorList>
    </citation>
    <scope>NUCLEOTIDE SEQUENCE</scope>
    <source>
        <strain evidence="4">CBS 10844</strain>
    </source>
</reference>
<sequence>MYKFNELPGIDTNSQEVFETSDTETETERNVDELGSESSEIENVNFEESRKQFLKSIIINSRFDFSGNVTNLDGYQVKEAYETKEAKIARIKRELEELTNDDRGSLTQEEICNLSDILLKLKNTTNEDKCALEAFQEEELNLDAIFSIPKPATATATAKTNKTQEIQQLADFEKQLSSIEKLIGIEAPQRTQSIQFAINEIKRRLDVIEHPEYSISVIEEHIESLFKEINKLELSKKVFGIEEEPKIKSDKIDNIYTILPNLKNYAKNAPALLQRLKTLNNIHSEVNETIKFAKGLDQMISDLIGDMHRWDDSMNQVNRKLDDSRRVFDENQGKIESRVDELMKSCN</sequence>